<name>A0A0K2TX44_LEPSM</name>
<accession>A0A0K2TX44</accession>
<organism evidence="1">
    <name type="scientific">Lepeophtheirus salmonis</name>
    <name type="common">Salmon louse</name>
    <name type="synonym">Caligus salmonis</name>
    <dbReference type="NCBI Taxonomy" id="72036"/>
    <lineage>
        <taxon>Eukaryota</taxon>
        <taxon>Metazoa</taxon>
        <taxon>Ecdysozoa</taxon>
        <taxon>Arthropoda</taxon>
        <taxon>Crustacea</taxon>
        <taxon>Multicrustacea</taxon>
        <taxon>Hexanauplia</taxon>
        <taxon>Copepoda</taxon>
        <taxon>Siphonostomatoida</taxon>
        <taxon>Caligidae</taxon>
        <taxon>Lepeophtheirus</taxon>
    </lineage>
</organism>
<dbReference type="AlphaFoldDB" id="A0A0K2TX44"/>
<reference evidence="1" key="1">
    <citation type="submission" date="2014-05" db="EMBL/GenBank/DDBJ databases">
        <authorList>
            <person name="Chronopoulou M."/>
        </authorList>
    </citation>
    <scope>NUCLEOTIDE SEQUENCE</scope>
    <source>
        <tissue evidence="1">Whole organism</tissue>
    </source>
</reference>
<evidence type="ECO:0000313" key="1">
    <source>
        <dbReference type="EMBL" id="CDW29956.1"/>
    </source>
</evidence>
<dbReference type="EMBL" id="HACA01012595">
    <property type="protein sequence ID" value="CDW29956.1"/>
    <property type="molecule type" value="Transcribed_RNA"/>
</dbReference>
<proteinExistence type="predicted"/>
<protein>
    <submittedName>
        <fullName evidence="1">Putative LOC100213654 [Hydra vulgaris]</fullName>
    </submittedName>
</protein>
<sequence length="92" mass="10757">MKFMEKGMWSARSEHLILPLLSSSKQEDRVFRISKIRNIRDRSDLEDVSVRPYCSPNLNWDADSIINNLDWNNATGPFITAFIQNTMPHTKF</sequence>